<evidence type="ECO:0000313" key="11">
    <source>
        <dbReference type="RefSeq" id="XP_013413453.1"/>
    </source>
</evidence>
<dbReference type="RefSeq" id="XP_013413453.1">
    <property type="nucleotide sequence ID" value="XM_013557999.2"/>
</dbReference>
<dbReference type="Pfam" id="PF12848">
    <property type="entry name" value="ABC_tran_Xtn"/>
    <property type="match status" value="1"/>
</dbReference>
<dbReference type="InParanoid" id="A0A1S3JSX4"/>
<dbReference type="InterPro" id="IPR058770">
    <property type="entry name" value="PWI_ABCF3"/>
</dbReference>
<dbReference type="STRING" id="7574.A0A1S3JSX4"/>
<evidence type="ECO:0000256" key="2">
    <source>
        <dbReference type="ARBA" id="ARBA00022553"/>
    </source>
</evidence>
<dbReference type="Pfam" id="PF00005">
    <property type="entry name" value="ABC_tran"/>
    <property type="match status" value="2"/>
</dbReference>
<dbReference type="FunFam" id="3.40.50.300:FF:000688">
    <property type="entry name" value="ATP-binding cassette sub-family F member 3"/>
    <property type="match status" value="1"/>
</dbReference>
<feature type="domain" description="ABC transporter" evidence="9">
    <location>
        <begin position="185"/>
        <end position="434"/>
    </location>
</feature>
<dbReference type="InterPro" id="IPR027417">
    <property type="entry name" value="P-loop_NTPase"/>
</dbReference>
<dbReference type="PROSITE" id="PS50893">
    <property type="entry name" value="ABC_TRANSPORTER_2"/>
    <property type="match status" value="2"/>
</dbReference>
<name>A0A1S3JSX4_LINAN</name>
<dbReference type="OrthoDB" id="2110130at2759"/>
<dbReference type="FunCoup" id="A0A1S3JSX4">
    <property type="interactions" value="2665"/>
</dbReference>
<proteinExistence type="inferred from homology"/>
<reference evidence="11" key="1">
    <citation type="submission" date="2025-08" db="UniProtKB">
        <authorList>
            <consortium name="RefSeq"/>
        </authorList>
    </citation>
    <scope>IDENTIFICATION</scope>
    <source>
        <tissue evidence="11">Gonads</tissue>
    </source>
</reference>
<evidence type="ECO:0000256" key="6">
    <source>
        <dbReference type="ARBA" id="ARBA00022990"/>
    </source>
</evidence>
<keyword evidence="7" id="KW-0051">Antiviral defense</keyword>
<dbReference type="Proteomes" id="UP000085678">
    <property type="component" value="Unplaced"/>
</dbReference>
<comment type="similarity">
    <text evidence="1">Belongs to the ABC transporter superfamily. ABCF family. EF3 subfamily.</text>
</comment>
<dbReference type="InterPro" id="IPR017871">
    <property type="entry name" value="ABC_transporter-like_CS"/>
</dbReference>
<organism evidence="10 11">
    <name type="scientific">Lingula anatina</name>
    <name type="common">Brachiopod</name>
    <name type="synonym">Lingula unguis</name>
    <dbReference type="NCBI Taxonomy" id="7574"/>
    <lineage>
        <taxon>Eukaryota</taxon>
        <taxon>Metazoa</taxon>
        <taxon>Spiralia</taxon>
        <taxon>Lophotrochozoa</taxon>
        <taxon>Brachiopoda</taxon>
        <taxon>Linguliformea</taxon>
        <taxon>Lingulata</taxon>
        <taxon>Lingulida</taxon>
        <taxon>Linguloidea</taxon>
        <taxon>Lingulidae</taxon>
        <taxon>Lingula</taxon>
    </lineage>
</organism>
<dbReference type="GO" id="GO:0005524">
    <property type="term" value="F:ATP binding"/>
    <property type="evidence" value="ECO:0007669"/>
    <property type="project" value="UniProtKB-KW"/>
</dbReference>
<keyword evidence="2" id="KW-0597">Phosphoprotein</keyword>
<dbReference type="FunFam" id="3.40.50.300:FF:000104">
    <property type="entry name" value="ATP-binding cassette sub-family F member 3"/>
    <property type="match status" value="1"/>
</dbReference>
<dbReference type="Pfam" id="PF26051">
    <property type="entry name" value="PWI_ABCF3"/>
    <property type="match status" value="1"/>
</dbReference>
<evidence type="ECO:0000313" key="10">
    <source>
        <dbReference type="Proteomes" id="UP000085678"/>
    </source>
</evidence>
<dbReference type="PANTHER" id="PTHR19211:SF117">
    <property type="entry name" value="ATP-BINDING CASSETTE SUB-FAMILY F MEMBER 3"/>
    <property type="match status" value="1"/>
</dbReference>
<keyword evidence="6" id="KW-0007">Acetylation</keyword>
<dbReference type="SUPFAM" id="SSF52540">
    <property type="entry name" value="P-loop containing nucleoside triphosphate hydrolases"/>
    <property type="match status" value="2"/>
</dbReference>
<dbReference type="InterPro" id="IPR003593">
    <property type="entry name" value="AAA+_ATPase"/>
</dbReference>
<keyword evidence="3" id="KW-0677">Repeat</keyword>
<dbReference type="GeneID" id="106175845"/>
<keyword evidence="10" id="KW-1185">Reference proteome</keyword>
<evidence type="ECO:0000256" key="1">
    <source>
        <dbReference type="ARBA" id="ARBA00011054"/>
    </source>
</evidence>
<protein>
    <recommendedName>
        <fullName evidence="8">ATP-binding cassette sub-family F member 3</fullName>
    </recommendedName>
</protein>
<evidence type="ECO:0000256" key="7">
    <source>
        <dbReference type="ARBA" id="ARBA00023118"/>
    </source>
</evidence>
<feature type="domain" description="ABC transporter" evidence="9">
    <location>
        <begin position="501"/>
        <end position="716"/>
    </location>
</feature>
<dbReference type="InterPro" id="IPR003439">
    <property type="entry name" value="ABC_transporter-like_ATP-bd"/>
</dbReference>
<evidence type="ECO:0000256" key="3">
    <source>
        <dbReference type="ARBA" id="ARBA00022737"/>
    </source>
</evidence>
<keyword evidence="5" id="KW-0067">ATP-binding</keyword>
<dbReference type="GO" id="GO:0051607">
    <property type="term" value="P:defense response to virus"/>
    <property type="evidence" value="ECO:0007669"/>
    <property type="project" value="UniProtKB-KW"/>
</dbReference>
<evidence type="ECO:0000256" key="5">
    <source>
        <dbReference type="ARBA" id="ARBA00022840"/>
    </source>
</evidence>
<evidence type="ECO:0000256" key="8">
    <source>
        <dbReference type="ARBA" id="ARBA00073919"/>
    </source>
</evidence>
<sequence>MEACISVITEHFPLIEGELLQYVTSVLEGSQADFESNEDVYEAVGPVLSEVDQDKSEDEVQDICDKLFHMLKGDEDEKDSRKNGPHRILDAPVHLGKLVEDSADKDIQEANIWIAKKADSTIVDQKKLEKAEAKLKQKQEKRSDQESVPRVISSDDLLQAASASQQTNRKDVKFDSSGANRSYDIRIDNFDISYGSLVLIKGASINMAFGRRYGLVGKNGKGKTTLLRMIASRQLKIASHITILHVEQEVVGDDTIAVDSVLQSDEKRESLLREEREITAKINSTSPNSTEDGLSTRLTEVYAQLEAMEAEKAPARAAMILSGLGFTPQMQRSTTKEFSGGWRMRLALARALFAKPDLLLLDEPTNMLDMKAIIWLENYLQTWPTTILVVSHDREFLNSVATDIMHLFSQEIDCYKGNFENFVKTRTEKIKNQRKEYEAQMQYREHVQVFIDKFRYNAKRASLVQSKIKLLEKLPVLKPVEKETDIVFRFPDVESLSPPILQLDEVDFYYTKEKIIFKNVCVSADMESRICVVGENGAGKTTLLKILLGDLSPTKGFRHIHRNLKIGYFSQHHVDQLDMNQCSVEVLASKYPGRNTEEYRHQLGSFGLSGDLAMQPVVSLSGGQKSRVAFALLAMGNPNFFILDEPTNHLDMETIEALGNAINKFKGGVVLVSHDERLIRMICKELWVCGKGTVKSLEGGFDEYKKIVEAELAAQQ</sequence>
<dbReference type="InterPro" id="IPR050611">
    <property type="entry name" value="ABCF"/>
</dbReference>
<dbReference type="CDD" id="cd03221">
    <property type="entry name" value="ABCF_EF-3"/>
    <property type="match status" value="2"/>
</dbReference>
<dbReference type="PROSITE" id="PS00211">
    <property type="entry name" value="ABC_TRANSPORTER_1"/>
    <property type="match status" value="2"/>
</dbReference>
<dbReference type="AlphaFoldDB" id="A0A1S3JSX4"/>
<dbReference type="KEGG" id="lak:106175845"/>
<dbReference type="SMART" id="SM00382">
    <property type="entry name" value="AAA"/>
    <property type="match status" value="2"/>
</dbReference>
<dbReference type="GO" id="GO:0016887">
    <property type="term" value="F:ATP hydrolysis activity"/>
    <property type="evidence" value="ECO:0007669"/>
    <property type="project" value="InterPro"/>
</dbReference>
<keyword evidence="4" id="KW-0547">Nucleotide-binding</keyword>
<gene>
    <name evidence="11" type="primary">LOC106175845</name>
</gene>
<dbReference type="Gene3D" id="3.40.50.300">
    <property type="entry name" value="P-loop containing nucleotide triphosphate hydrolases"/>
    <property type="match status" value="2"/>
</dbReference>
<dbReference type="PANTHER" id="PTHR19211">
    <property type="entry name" value="ATP-BINDING TRANSPORT PROTEIN-RELATED"/>
    <property type="match status" value="1"/>
</dbReference>
<evidence type="ECO:0000259" key="9">
    <source>
        <dbReference type="PROSITE" id="PS50893"/>
    </source>
</evidence>
<evidence type="ECO:0000256" key="4">
    <source>
        <dbReference type="ARBA" id="ARBA00022741"/>
    </source>
</evidence>
<accession>A0A1S3JSX4</accession>
<dbReference type="InterPro" id="IPR032781">
    <property type="entry name" value="ABC_tran_Xtn"/>
</dbReference>